<evidence type="ECO:0000313" key="3">
    <source>
        <dbReference type="Proteomes" id="UP000237000"/>
    </source>
</evidence>
<comment type="caution">
    <text evidence="2">The sequence shown here is derived from an EMBL/GenBank/DDBJ whole genome shotgun (WGS) entry which is preliminary data.</text>
</comment>
<sequence>MEVVETRKRPGDDDGAGDSAAAMAKRQREVADLDVGELGDDIFAWLSVDDHGTGAPASDQLVELLDAAEEDHGCPSSGSAPKVRFIENPYTSPLIFQTTPSSYVTINGNEESCGSSFSDWDSSVMASVDTSGAVFGFGFGHGYGKDNTGISFEELEQWLNGGFEEAEVDGACGSSEDGLELDWDDDDSLERFLVEISSEQSLA</sequence>
<dbReference type="OrthoDB" id="1194695at2759"/>
<dbReference type="PANTHER" id="PTHR37265:SF5">
    <property type="entry name" value="OS01G0195300 PROTEIN"/>
    <property type="match status" value="1"/>
</dbReference>
<dbReference type="PANTHER" id="PTHR37265">
    <property type="entry name" value="OS01G0195300 PROTEIN"/>
    <property type="match status" value="1"/>
</dbReference>
<evidence type="ECO:0000256" key="1">
    <source>
        <dbReference type="SAM" id="MobiDB-lite"/>
    </source>
</evidence>
<feature type="compositionally biased region" description="Basic and acidic residues" evidence="1">
    <location>
        <begin position="1"/>
        <end position="12"/>
    </location>
</feature>
<dbReference type="Proteomes" id="UP000237000">
    <property type="component" value="Unassembled WGS sequence"/>
</dbReference>
<evidence type="ECO:0000313" key="2">
    <source>
        <dbReference type="EMBL" id="PON48717.1"/>
    </source>
</evidence>
<accession>A0A2P5BIV3</accession>
<dbReference type="InParanoid" id="A0A2P5BIV3"/>
<organism evidence="2 3">
    <name type="scientific">Trema orientale</name>
    <name type="common">Charcoal tree</name>
    <name type="synonym">Celtis orientalis</name>
    <dbReference type="NCBI Taxonomy" id="63057"/>
    <lineage>
        <taxon>Eukaryota</taxon>
        <taxon>Viridiplantae</taxon>
        <taxon>Streptophyta</taxon>
        <taxon>Embryophyta</taxon>
        <taxon>Tracheophyta</taxon>
        <taxon>Spermatophyta</taxon>
        <taxon>Magnoliopsida</taxon>
        <taxon>eudicotyledons</taxon>
        <taxon>Gunneridae</taxon>
        <taxon>Pentapetalae</taxon>
        <taxon>rosids</taxon>
        <taxon>fabids</taxon>
        <taxon>Rosales</taxon>
        <taxon>Cannabaceae</taxon>
        <taxon>Trema</taxon>
    </lineage>
</organism>
<proteinExistence type="predicted"/>
<reference evidence="3" key="1">
    <citation type="submission" date="2016-06" db="EMBL/GenBank/DDBJ databases">
        <title>Parallel loss of symbiosis genes in relatives of nitrogen-fixing non-legume Parasponia.</title>
        <authorList>
            <person name="Van Velzen R."/>
            <person name="Holmer R."/>
            <person name="Bu F."/>
            <person name="Rutten L."/>
            <person name="Van Zeijl A."/>
            <person name="Liu W."/>
            <person name="Santuari L."/>
            <person name="Cao Q."/>
            <person name="Sharma T."/>
            <person name="Shen D."/>
            <person name="Roswanjaya Y."/>
            <person name="Wardhani T."/>
            <person name="Kalhor M.S."/>
            <person name="Jansen J."/>
            <person name="Van den Hoogen J."/>
            <person name="Gungor B."/>
            <person name="Hartog M."/>
            <person name="Hontelez J."/>
            <person name="Verver J."/>
            <person name="Yang W.-C."/>
            <person name="Schijlen E."/>
            <person name="Repin R."/>
            <person name="Schilthuizen M."/>
            <person name="Schranz E."/>
            <person name="Heidstra R."/>
            <person name="Miyata K."/>
            <person name="Fedorova E."/>
            <person name="Kohlen W."/>
            <person name="Bisseling T."/>
            <person name="Smit S."/>
            <person name="Geurts R."/>
        </authorList>
    </citation>
    <scope>NUCLEOTIDE SEQUENCE [LARGE SCALE GENOMIC DNA]</scope>
    <source>
        <strain evidence="3">cv. RG33-2</strain>
    </source>
</reference>
<dbReference type="EMBL" id="JXTC01000512">
    <property type="protein sequence ID" value="PON48717.1"/>
    <property type="molecule type" value="Genomic_DNA"/>
</dbReference>
<gene>
    <name evidence="2" type="ORF">TorRG33x02_319400</name>
</gene>
<protein>
    <submittedName>
        <fullName evidence="2">Uncharacterized protein</fullName>
    </submittedName>
</protein>
<feature type="region of interest" description="Disordered" evidence="1">
    <location>
        <begin position="1"/>
        <end position="23"/>
    </location>
</feature>
<keyword evidence="3" id="KW-1185">Reference proteome</keyword>
<name>A0A2P5BIV3_TREOI</name>
<dbReference type="AlphaFoldDB" id="A0A2P5BIV3"/>